<protein>
    <submittedName>
        <fullName evidence="1">Uncharacterized protein</fullName>
    </submittedName>
</protein>
<gene>
    <name evidence="1" type="ORF">LCGC14_0881570</name>
</gene>
<dbReference type="AlphaFoldDB" id="A0A0F9PMC9"/>
<accession>A0A0F9PMC9</accession>
<comment type="caution">
    <text evidence="1">The sequence shown here is derived from an EMBL/GenBank/DDBJ whole genome shotgun (WGS) entry which is preliminary data.</text>
</comment>
<name>A0A0F9PMC9_9ZZZZ</name>
<sequence>MRQPLVLVERLWLFAQDKVCWRIIGLIRQIFTRDVEDIYQHVEVTYLIGQHQDQPGIKRMTLGFRQPLMRRNQRFVKIISVLAEVVLEDHFVAPMARLWAAMMASASDLSNTAQTCPSGRNR</sequence>
<evidence type="ECO:0000313" key="1">
    <source>
        <dbReference type="EMBL" id="KKN25752.1"/>
    </source>
</evidence>
<reference evidence="1" key="1">
    <citation type="journal article" date="2015" name="Nature">
        <title>Complex archaea that bridge the gap between prokaryotes and eukaryotes.</title>
        <authorList>
            <person name="Spang A."/>
            <person name="Saw J.H."/>
            <person name="Jorgensen S.L."/>
            <person name="Zaremba-Niedzwiedzka K."/>
            <person name="Martijn J."/>
            <person name="Lind A.E."/>
            <person name="van Eijk R."/>
            <person name="Schleper C."/>
            <person name="Guy L."/>
            <person name="Ettema T.J."/>
        </authorList>
    </citation>
    <scope>NUCLEOTIDE SEQUENCE</scope>
</reference>
<proteinExistence type="predicted"/>
<organism evidence="1">
    <name type="scientific">marine sediment metagenome</name>
    <dbReference type="NCBI Taxonomy" id="412755"/>
    <lineage>
        <taxon>unclassified sequences</taxon>
        <taxon>metagenomes</taxon>
        <taxon>ecological metagenomes</taxon>
    </lineage>
</organism>
<dbReference type="EMBL" id="LAZR01002776">
    <property type="protein sequence ID" value="KKN25752.1"/>
    <property type="molecule type" value="Genomic_DNA"/>
</dbReference>